<dbReference type="PANTHER" id="PTHR43428">
    <property type="entry name" value="ARSENATE REDUCTASE"/>
    <property type="match status" value="1"/>
</dbReference>
<evidence type="ECO:0000313" key="4">
    <source>
        <dbReference type="Proteomes" id="UP000275394"/>
    </source>
</evidence>
<dbReference type="SUPFAM" id="SSF52788">
    <property type="entry name" value="Phosphotyrosine protein phosphatases I"/>
    <property type="match status" value="1"/>
</dbReference>
<dbReference type="Pfam" id="PF01451">
    <property type="entry name" value="LMWPc"/>
    <property type="match status" value="1"/>
</dbReference>
<dbReference type="Gene3D" id="1.10.10.10">
    <property type="entry name" value="Winged helix-like DNA-binding domain superfamily/Winged helix DNA-binding domain"/>
    <property type="match status" value="1"/>
</dbReference>
<dbReference type="NCBIfam" id="NF033788">
    <property type="entry name" value="HTH_metalloreg"/>
    <property type="match status" value="1"/>
</dbReference>
<gene>
    <name evidence="3" type="ORF">EDC56_1564</name>
</gene>
<keyword evidence="1" id="KW-0059">Arsenical resistance</keyword>
<name>A0A3N2DMU5_9GAMM</name>
<evidence type="ECO:0000313" key="3">
    <source>
        <dbReference type="EMBL" id="ROS01136.1"/>
    </source>
</evidence>
<dbReference type="InterPro" id="IPR011991">
    <property type="entry name" value="ArsR-like_HTH"/>
</dbReference>
<protein>
    <submittedName>
        <fullName evidence="3">ArsR family transcriptional regulator</fullName>
    </submittedName>
</protein>
<sequence length="245" mass="27476">MINVLFVCVGNASRSQLAEVLLRHIDAKHFRAYSAGSAPKAIDEQVYAVCKKYGINSEGLQSQSLSDYQNSAVDVLITLCDRAKRDCPVLPQCQGFLHWHLPAPNSFSNGHEEVFLQLRRRIYQFVRLNTSPLAEKDTLPEIEVGALMKLLSGELRLKILMLLIDEKSLSVGELVTVLVVSQPQISRDLAALKRSGLLLTERRGQWIYYRLNDQLPSWVGDILATLRMGNIGLIKQPLLALKALR</sequence>
<proteinExistence type="predicted"/>
<evidence type="ECO:0000256" key="1">
    <source>
        <dbReference type="ARBA" id="ARBA00022849"/>
    </source>
</evidence>
<dbReference type="RefSeq" id="WP_123711964.1">
    <property type="nucleotide sequence ID" value="NZ_RKHR01000004.1"/>
</dbReference>
<dbReference type="CDD" id="cd00090">
    <property type="entry name" value="HTH_ARSR"/>
    <property type="match status" value="1"/>
</dbReference>
<dbReference type="EMBL" id="RKHR01000004">
    <property type="protein sequence ID" value="ROS01136.1"/>
    <property type="molecule type" value="Genomic_DNA"/>
</dbReference>
<dbReference type="InterPro" id="IPR036390">
    <property type="entry name" value="WH_DNA-bd_sf"/>
</dbReference>
<dbReference type="PRINTS" id="PR00778">
    <property type="entry name" value="HTHARSR"/>
</dbReference>
<dbReference type="Pfam" id="PF01022">
    <property type="entry name" value="HTH_5"/>
    <property type="match status" value="1"/>
</dbReference>
<dbReference type="OrthoDB" id="9793058at2"/>
<organism evidence="3 4">
    <name type="scientific">Sinobacterium caligoides</name>
    <dbReference type="NCBI Taxonomy" id="933926"/>
    <lineage>
        <taxon>Bacteria</taxon>
        <taxon>Pseudomonadati</taxon>
        <taxon>Pseudomonadota</taxon>
        <taxon>Gammaproteobacteria</taxon>
        <taxon>Cellvibrionales</taxon>
        <taxon>Spongiibacteraceae</taxon>
        <taxon>Sinobacterium</taxon>
    </lineage>
</organism>
<dbReference type="InterPro" id="IPR023485">
    <property type="entry name" value="Ptyr_pPase"/>
</dbReference>
<dbReference type="GO" id="GO:0046685">
    <property type="term" value="P:response to arsenic-containing substance"/>
    <property type="evidence" value="ECO:0007669"/>
    <property type="project" value="UniProtKB-KW"/>
</dbReference>
<evidence type="ECO:0000259" key="2">
    <source>
        <dbReference type="PROSITE" id="PS50987"/>
    </source>
</evidence>
<comment type="caution">
    <text evidence="3">The sequence shown here is derived from an EMBL/GenBank/DDBJ whole genome shotgun (WGS) entry which is preliminary data.</text>
</comment>
<dbReference type="SMART" id="SM00226">
    <property type="entry name" value="LMWPc"/>
    <property type="match status" value="1"/>
</dbReference>
<dbReference type="InterPro" id="IPR036388">
    <property type="entry name" value="WH-like_DNA-bd_sf"/>
</dbReference>
<dbReference type="AlphaFoldDB" id="A0A3N2DMU5"/>
<dbReference type="InterPro" id="IPR036196">
    <property type="entry name" value="Ptyr_pPase_sf"/>
</dbReference>
<dbReference type="CDD" id="cd16345">
    <property type="entry name" value="LMWP_ArsC"/>
    <property type="match status" value="1"/>
</dbReference>
<dbReference type="InterPro" id="IPR001845">
    <property type="entry name" value="HTH_ArsR_DNA-bd_dom"/>
</dbReference>
<keyword evidence="4" id="KW-1185">Reference proteome</keyword>
<dbReference type="SUPFAM" id="SSF46785">
    <property type="entry name" value="Winged helix' DNA-binding domain"/>
    <property type="match status" value="1"/>
</dbReference>
<dbReference type="GO" id="GO:0003700">
    <property type="term" value="F:DNA-binding transcription factor activity"/>
    <property type="evidence" value="ECO:0007669"/>
    <property type="project" value="InterPro"/>
</dbReference>
<dbReference type="SMART" id="SM00418">
    <property type="entry name" value="HTH_ARSR"/>
    <property type="match status" value="1"/>
</dbReference>
<feature type="domain" description="HTH arsR-type" evidence="2">
    <location>
        <begin position="136"/>
        <end position="230"/>
    </location>
</feature>
<dbReference type="PROSITE" id="PS50987">
    <property type="entry name" value="HTH_ARSR_2"/>
    <property type="match status" value="1"/>
</dbReference>
<dbReference type="PANTHER" id="PTHR43428:SF1">
    <property type="entry name" value="ARSENATE REDUCTASE"/>
    <property type="match status" value="1"/>
</dbReference>
<dbReference type="Gene3D" id="3.40.50.2300">
    <property type="match status" value="1"/>
</dbReference>
<accession>A0A3N2DMU5</accession>
<dbReference type="Proteomes" id="UP000275394">
    <property type="component" value="Unassembled WGS sequence"/>
</dbReference>
<reference evidence="3 4" key="1">
    <citation type="submission" date="2018-11" db="EMBL/GenBank/DDBJ databases">
        <title>Genomic Encyclopedia of Type Strains, Phase IV (KMG-IV): sequencing the most valuable type-strain genomes for metagenomic binning, comparative biology and taxonomic classification.</title>
        <authorList>
            <person name="Goeker M."/>
        </authorList>
    </citation>
    <scope>NUCLEOTIDE SEQUENCE [LARGE SCALE GENOMIC DNA]</scope>
    <source>
        <strain evidence="3 4">DSM 100316</strain>
    </source>
</reference>